<dbReference type="AlphaFoldDB" id="A0A9X0QJQ1"/>
<evidence type="ECO:0000313" key="3">
    <source>
        <dbReference type="Proteomes" id="UP000535182"/>
    </source>
</evidence>
<protein>
    <submittedName>
        <fullName evidence="2">Uncharacterized protein YjlB</fullName>
    </submittedName>
</protein>
<keyword evidence="3" id="KW-1185">Reference proteome</keyword>
<dbReference type="Proteomes" id="UP000535182">
    <property type="component" value="Unassembled WGS sequence"/>
</dbReference>
<accession>A0A9X0QJQ1</accession>
<feature type="signal peptide" evidence="1">
    <location>
        <begin position="1"/>
        <end position="21"/>
    </location>
</feature>
<organism evidence="2 3">
    <name type="scientific">Tunturiibacter gelidiferens</name>
    <dbReference type="NCBI Taxonomy" id="3069689"/>
    <lineage>
        <taxon>Bacteria</taxon>
        <taxon>Pseudomonadati</taxon>
        <taxon>Acidobacteriota</taxon>
        <taxon>Terriglobia</taxon>
        <taxon>Terriglobales</taxon>
        <taxon>Acidobacteriaceae</taxon>
        <taxon>Tunturiibacter</taxon>
    </lineage>
</organism>
<dbReference type="EMBL" id="JACHEB010000017">
    <property type="protein sequence ID" value="MBB5331727.1"/>
    <property type="molecule type" value="Genomic_DNA"/>
</dbReference>
<proteinExistence type="predicted"/>
<feature type="chain" id="PRO_5040928130" evidence="1">
    <location>
        <begin position="22"/>
        <end position="55"/>
    </location>
</feature>
<keyword evidence="1" id="KW-0732">Signal</keyword>
<sequence>MSVLKSCYLGLVLVVMYFAAAAPTASAQVVVRVGHNQPHHHYRHHYHHYHHYHHS</sequence>
<evidence type="ECO:0000256" key="1">
    <source>
        <dbReference type="SAM" id="SignalP"/>
    </source>
</evidence>
<evidence type="ECO:0000313" key="2">
    <source>
        <dbReference type="EMBL" id="MBB5331727.1"/>
    </source>
</evidence>
<reference evidence="2 3" key="1">
    <citation type="submission" date="2020-08" db="EMBL/GenBank/DDBJ databases">
        <title>Genomic Encyclopedia of Type Strains, Phase IV (KMG-V): Genome sequencing to study the core and pangenomes of soil and plant-associated prokaryotes.</title>
        <authorList>
            <person name="Whitman W."/>
        </authorList>
    </citation>
    <scope>NUCLEOTIDE SEQUENCE [LARGE SCALE GENOMIC DNA]</scope>
    <source>
        <strain evidence="2 3">X5P2</strain>
    </source>
</reference>
<gene>
    <name evidence="2" type="ORF">HDF14_005376</name>
</gene>
<name>A0A9X0QJQ1_9BACT</name>
<comment type="caution">
    <text evidence="2">The sequence shown here is derived from an EMBL/GenBank/DDBJ whole genome shotgun (WGS) entry which is preliminary data.</text>
</comment>